<organism evidence="3 4">
    <name type="scientific">Roseibium marinum</name>
    <dbReference type="NCBI Taxonomy" id="281252"/>
    <lineage>
        <taxon>Bacteria</taxon>
        <taxon>Pseudomonadati</taxon>
        <taxon>Pseudomonadota</taxon>
        <taxon>Alphaproteobacteria</taxon>
        <taxon>Hyphomicrobiales</taxon>
        <taxon>Stappiaceae</taxon>
        <taxon>Roseibium</taxon>
    </lineage>
</organism>
<feature type="compositionally biased region" description="Basic and acidic residues" evidence="1">
    <location>
        <begin position="420"/>
        <end position="429"/>
    </location>
</feature>
<protein>
    <submittedName>
        <fullName evidence="3">Glyoxylase-like metal-dependent hydrolase (Beta-lactamase superfamily II)</fullName>
    </submittedName>
</protein>
<dbReference type="Proteomes" id="UP000236959">
    <property type="component" value="Unassembled WGS sequence"/>
</dbReference>
<evidence type="ECO:0000313" key="4">
    <source>
        <dbReference type="Proteomes" id="UP000236959"/>
    </source>
</evidence>
<dbReference type="InterPro" id="IPR036866">
    <property type="entry name" value="RibonucZ/Hydroxyglut_hydro"/>
</dbReference>
<gene>
    <name evidence="3" type="ORF">CLV41_111103</name>
</gene>
<feature type="compositionally biased region" description="Acidic residues" evidence="1">
    <location>
        <begin position="346"/>
        <end position="367"/>
    </location>
</feature>
<evidence type="ECO:0000313" key="3">
    <source>
        <dbReference type="EMBL" id="POF28853.1"/>
    </source>
</evidence>
<dbReference type="Pfam" id="PF00753">
    <property type="entry name" value="Lactamase_B"/>
    <property type="match status" value="1"/>
</dbReference>
<feature type="region of interest" description="Disordered" evidence="1">
    <location>
        <begin position="340"/>
        <end position="429"/>
    </location>
</feature>
<comment type="caution">
    <text evidence="3">The sequence shown here is derived from an EMBL/GenBank/DDBJ whole genome shotgun (WGS) entry which is preliminary data.</text>
</comment>
<accession>A0A2S3UMS1</accession>
<dbReference type="PANTHER" id="PTHR42951:SF20">
    <property type="entry name" value="BETA LACTAMASE"/>
    <property type="match status" value="1"/>
</dbReference>
<dbReference type="GO" id="GO:0016787">
    <property type="term" value="F:hydrolase activity"/>
    <property type="evidence" value="ECO:0007669"/>
    <property type="project" value="UniProtKB-KW"/>
</dbReference>
<name>A0A2S3UMS1_9HYPH</name>
<dbReference type="Gene3D" id="3.60.15.10">
    <property type="entry name" value="Ribonuclease Z/Hydroxyacylglutathione hydrolase-like"/>
    <property type="match status" value="1"/>
</dbReference>
<feature type="domain" description="Metallo-beta-lactamase" evidence="2">
    <location>
        <begin position="47"/>
        <end position="233"/>
    </location>
</feature>
<sequence length="429" mass="45489">MRSQTVSRQESETAMVEINNKSGTVPGENGRFEELGRGCYAYSADGCSNTGVIIGEKAVLVVDGQATPQLAEKVLQKIRDLTDKPVKQVVLTHFHSDSCLGALAFEPGEIVASDLTRRMMDTRGSEEIRVSRQRMPALFEGLPENAGIVGPTMTIASSMTIDLGGLDVRLMHLGRGHTMGDLVVWVPARGVLFAGDLVQKSAVPFCGDAHLADWPRALDRISAFRPTSLMPGRGRPAIGASAVAKAIETTRDFVTTLHDAAAACVVQSLGLKDTFLAVKDALEPRFGSMTGFEFNLPLSLARAYDEALGLDQPQVWTRERLADLEDALGGFSSIALSAGDAAETAADTEPEPVSDLEAEDAANEADAGDGKRELVADSDFAASLEQADEEGGPDLSAQDIAGAEDEDGEAAQPEDTAGEDTEKVLENAR</sequence>
<dbReference type="EMBL" id="PPCN01000011">
    <property type="protein sequence ID" value="POF28853.1"/>
    <property type="molecule type" value="Genomic_DNA"/>
</dbReference>
<dbReference type="SUPFAM" id="SSF56281">
    <property type="entry name" value="Metallo-hydrolase/oxidoreductase"/>
    <property type="match status" value="1"/>
</dbReference>
<proteinExistence type="predicted"/>
<dbReference type="SMART" id="SM00849">
    <property type="entry name" value="Lactamase_B"/>
    <property type="match status" value="1"/>
</dbReference>
<dbReference type="InterPro" id="IPR050855">
    <property type="entry name" value="NDM-1-like"/>
</dbReference>
<keyword evidence="4" id="KW-1185">Reference proteome</keyword>
<dbReference type="CDD" id="cd16282">
    <property type="entry name" value="metallo-hydrolase-like_MBL-fold"/>
    <property type="match status" value="1"/>
</dbReference>
<dbReference type="AlphaFoldDB" id="A0A2S3UMS1"/>
<evidence type="ECO:0000259" key="2">
    <source>
        <dbReference type="SMART" id="SM00849"/>
    </source>
</evidence>
<dbReference type="InterPro" id="IPR001279">
    <property type="entry name" value="Metallo-B-lactamas"/>
</dbReference>
<keyword evidence="3" id="KW-0378">Hydrolase</keyword>
<dbReference type="RefSeq" id="WP_208987654.1">
    <property type="nucleotide sequence ID" value="NZ_PPCN01000011.1"/>
</dbReference>
<reference evidence="3 4" key="1">
    <citation type="submission" date="2018-01" db="EMBL/GenBank/DDBJ databases">
        <title>Genomic Encyclopedia of Archaeal and Bacterial Type Strains, Phase II (KMG-II): from individual species to whole genera.</title>
        <authorList>
            <person name="Goeker M."/>
        </authorList>
    </citation>
    <scope>NUCLEOTIDE SEQUENCE [LARGE SCALE GENOMIC DNA]</scope>
    <source>
        <strain evidence="3 4">DSM 17023</strain>
    </source>
</reference>
<dbReference type="PANTHER" id="PTHR42951">
    <property type="entry name" value="METALLO-BETA-LACTAMASE DOMAIN-CONTAINING"/>
    <property type="match status" value="1"/>
</dbReference>
<evidence type="ECO:0000256" key="1">
    <source>
        <dbReference type="SAM" id="MobiDB-lite"/>
    </source>
</evidence>